<dbReference type="EMBL" id="CP002156">
    <property type="protein sequence ID" value="ADM10181.1"/>
    <property type="molecule type" value="Genomic_DNA"/>
</dbReference>
<dbReference type="Proteomes" id="UP000001302">
    <property type="component" value="Chromosome"/>
</dbReference>
<accession>E0TH91</accession>
<dbReference type="HOGENOM" id="CLU_1271277_0_0_5"/>
<reference evidence="2" key="1">
    <citation type="submission" date="2010-08" db="EMBL/GenBank/DDBJ databases">
        <title>Genome sequence of Parvularcula bermudensis HTCC2503.</title>
        <authorList>
            <person name="Kang D.-M."/>
            <person name="Oh H.-M."/>
            <person name="Cho J.-C."/>
        </authorList>
    </citation>
    <scope>NUCLEOTIDE SEQUENCE [LARGE SCALE GENOMIC DNA]</scope>
    <source>
        <strain evidence="2">ATCC BAA-594 / HTCC2503 / KCTC 12087</strain>
    </source>
</reference>
<dbReference type="RefSeq" id="WP_013301155.1">
    <property type="nucleotide sequence ID" value="NC_014414.1"/>
</dbReference>
<organism evidence="1 2">
    <name type="scientific">Parvularcula bermudensis (strain ATCC BAA-594 / HTCC2503 / KCTC 12087)</name>
    <dbReference type="NCBI Taxonomy" id="314260"/>
    <lineage>
        <taxon>Bacteria</taxon>
        <taxon>Pseudomonadati</taxon>
        <taxon>Pseudomonadota</taxon>
        <taxon>Alphaproteobacteria</taxon>
        <taxon>Parvularculales</taxon>
        <taxon>Parvularculaceae</taxon>
        <taxon>Parvularcula</taxon>
    </lineage>
</organism>
<protein>
    <recommendedName>
        <fullName evidence="3">PilZ domain-containing protein</fullName>
    </recommendedName>
</protein>
<dbReference type="OrthoDB" id="8001867at2"/>
<evidence type="ECO:0008006" key="3">
    <source>
        <dbReference type="Google" id="ProtNLM"/>
    </source>
</evidence>
<gene>
    <name evidence="1" type="ordered locus">PB2503_10649</name>
</gene>
<proteinExistence type="predicted"/>
<sequence length="217" mass="23862">MIDFKSVHTNLHATVLIGADEEWECRVRRISAKGFLIQGVQGQPDEGTRAVLYLNANERFVGILRQAAKYFATLSISDQQRARAIECMDLYEGTAPPRVANRIGDEPVENRVRIEPKEVTVLLKNGDEVTGQLTDVSRSGLGVSMPAVLSPTSIVTIGGLTLRVKRTHTLGYGFELLNGIARDISEARAMDLILRAALKPSDRETALKRMTKFALTG</sequence>
<evidence type="ECO:0000313" key="2">
    <source>
        <dbReference type="Proteomes" id="UP000001302"/>
    </source>
</evidence>
<dbReference type="STRING" id="314260.PB2503_10649"/>
<reference evidence="1 2" key="2">
    <citation type="journal article" date="2011" name="J. Bacteriol.">
        <title>Complete genome sequence of strain HTCC2503T of Parvularcula bermudensis, the type species of the order "Parvularculales" in the class Alphaproteobacteria.</title>
        <authorList>
            <person name="Oh H.M."/>
            <person name="Kang I."/>
            <person name="Vergin K.L."/>
            <person name="Kang D."/>
            <person name="Rhee K.H."/>
            <person name="Giovannoni S.J."/>
            <person name="Cho J.C."/>
        </authorList>
    </citation>
    <scope>NUCLEOTIDE SEQUENCE [LARGE SCALE GENOMIC DNA]</scope>
    <source>
        <strain evidence="2">ATCC BAA-594 / HTCC2503 / KCTC 12087</strain>
    </source>
</reference>
<dbReference type="KEGG" id="pbr:PB2503_10649"/>
<keyword evidence="2" id="KW-1185">Reference proteome</keyword>
<evidence type="ECO:0000313" key="1">
    <source>
        <dbReference type="EMBL" id="ADM10181.1"/>
    </source>
</evidence>
<dbReference type="AlphaFoldDB" id="E0TH91"/>
<name>E0TH91_PARBH</name>